<dbReference type="RefSeq" id="WP_176531041.1">
    <property type="nucleotide sequence ID" value="NZ_CP088022.1"/>
</dbReference>
<reference evidence="1" key="1">
    <citation type="submission" date="2020-06" db="EMBL/GenBank/DDBJ databases">
        <title>Whole Genome Sequence of Bradyrhizobium sp. Strain 66S1MB.</title>
        <authorList>
            <person name="Bromfield E."/>
            <person name="Cloutier S."/>
        </authorList>
    </citation>
    <scope>NUCLEOTIDE SEQUENCE</scope>
    <source>
        <strain evidence="1">66S1MB</strain>
    </source>
</reference>
<proteinExistence type="predicted"/>
<comment type="caution">
    <text evidence="1">The sequence shown here is derived from an EMBL/GenBank/DDBJ whole genome shotgun (WGS) entry which is preliminary data.</text>
</comment>
<evidence type="ECO:0000313" key="1">
    <source>
        <dbReference type="EMBL" id="NVL07353.1"/>
    </source>
</evidence>
<name>A0A973WSI7_9BRAD</name>
<sequence>MSTLRIVTFKDGDFWVAQCLEHDVCAQANDLDTLRSRIEVALEAESPLERLPAAPAHFFELWDRKSDFNKSGKSDGFEYEMALCA</sequence>
<dbReference type="EMBL" id="JABWSX010000001">
    <property type="protein sequence ID" value="NVL07353.1"/>
    <property type="molecule type" value="Genomic_DNA"/>
</dbReference>
<gene>
    <name evidence="1" type="ORF">HU230_16765</name>
</gene>
<dbReference type="AlphaFoldDB" id="A0A973WSI7"/>
<organism evidence="1">
    <name type="scientific">Bradyrhizobium quebecense</name>
    <dbReference type="NCBI Taxonomy" id="2748629"/>
    <lineage>
        <taxon>Bacteria</taxon>
        <taxon>Pseudomonadati</taxon>
        <taxon>Pseudomonadota</taxon>
        <taxon>Alphaproteobacteria</taxon>
        <taxon>Hyphomicrobiales</taxon>
        <taxon>Nitrobacteraceae</taxon>
        <taxon>Bradyrhizobium</taxon>
    </lineage>
</organism>
<accession>A0A973WSI7</accession>
<protein>
    <submittedName>
        <fullName evidence="1">Uncharacterized protein</fullName>
    </submittedName>
</protein>